<comment type="function">
    <text evidence="9">Protein L1 is also a translational repressor protein, it controls the translation of the L11 operon by binding to its mRNA.</text>
</comment>
<dbReference type="CDD" id="cd00403">
    <property type="entry name" value="Ribosomal_L1"/>
    <property type="match status" value="1"/>
</dbReference>
<dbReference type="Gene3D" id="3.40.50.790">
    <property type="match status" value="1"/>
</dbReference>
<dbReference type="InterPro" id="IPR002143">
    <property type="entry name" value="Ribosomal_uL1"/>
</dbReference>
<evidence type="ECO:0000256" key="4">
    <source>
        <dbReference type="ARBA" id="ARBA00022845"/>
    </source>
</evidence>
<evidence type="ECO:0000256" key="7">
    <source>
        <dbReference type="ARBA" id="ARBA00023274"/>
    </source>
</evidence>
<keyword evidence="2 9" id="KW-0678">Repressor</keyword>
<evidence type="ECO:0000313" key="11">
    <source>
        <dbReference type="EMBL" id="MFA9477988.1"/>
    </source>
</evidence>
<dbReference type="InterPro" id="IPR028364">
    <property type="entry name" value="Ribosomal_uL1/biogenesis"/>
</dbReference>
<dbReference type="InterPro" id="IPR005878">
    <property type="entry name" value="Ribosom_uL1_bac-type"/>
</dbReference>
<organism evidence="11 12">
    <name type="scientific">Natronomicrosphaera hydrolytica</name>
    <dbReference type="NCBI Taxonomy" id="3242702"/>
    <lineage>
        <taxon>Bacteria</taxon>
        <taxon>Pseudomonadati</taxon>
        <taxon>Planctomycetota</taxon>
        <taxon>Phycisphaerae</taxon>
        <taxon>Phycisphaerales</taxon>
        <taxon>Phycisphaeraceae</taxon>
        <taxon>Natronomicrosphaera</taxon>
    </lineage>
</organism>
<dbReference type="Gene3D" id="3.30.190.20">
    <property type="match status" value="1"/>
</dbReference>
<comment type="caution">
    <text evidence="11">The sequence shown here is derived from an EMBL/GenBank/DDBJ whole genome shotgun (WGS) entry which is preliminary data.</text>
</comment>
<dbReference type="EMBL" id="JBGUBD010000004">
    <property type="protein sequence ID" value="MFA9477988.1"/>
    <property type="molecule type" value="Genomic_DNA"/>
</dbReference>
<dbReference type="PANTHER" id="PTHR36427">
    <property type="entry name" value="54S RIBOSOMAL PROTEIN L1, MITOCHONDRIAL"/>
    <property type="match status" value="1"/>
</dbReference>
<evidence type="ECO:0000256" key="6">
    <source>
        <dbReference type="ARBA" id="ARBA00022980"/>
    </source>
</evidence>
<evidence type="ECO:0000256" key="2">
    <source>
        <dbReference type="ARBA" id="ARBA00022491"/>
    </source>
</evidence>
<comment type="subunit">
    <text evidence="9">Part of the 50S ribosomal subunit.</text>
</comment>
<keyword evidence="6 9" id="KW-0689">Ribosomal protein</keyword>
<comment type="function">
    <text evidence="9">Binds directly to 23S rRNA. The L1 stalk is quite mobile in the ribosome, and is involved in E site tRNA release.</text>
</comment>
<keyword evidence="9" id="KW-0820">tRNA-binding</keyword>
<dbReference type="SUPFAM" id="SSF56808">
    <property type="entry name" value="Ribosomal protein L1"/>
    <property type="match status" value="1"/>
</dbReference>
<dbReference type="HAMAP" id="MF_01318_B">
    <property type="entry name" value="Ribosomal_uL1_B"/>
    <property type="match status" value="1"/>
</dbReference>
<evidence type="ECO:0000256" key="1">
    <source>
        <dbReference type="ARBA" id="ARBA00010531"/>
    </source>
</evidence>
<dbReference type="InterPro" id="IPR023674">
    <property type="entry name" value="Ribosomal_uL1-like"/>
</dbReference>
<keyword evidence="4 9" id="KW-0810">Translation regulation</keyword>
<dbReference type="InterPro" id="IPR016095">
    <property type="entry name" value="Ribosomal_uL1_3-a/b-sand"/>
</dbReference>
<dbReference type="PROSITE" id="PS01199">
    <property type="entry name" value="RIBOSOMAL_L1"/>
    <property type="match status" value="1"/>
</dbReference>
<evidence type="ECO:0000256" key="10">
    <source>
        <dbReference type="RuleBase" id="RU000659"/>
    </source>
</evidence>
<sequence>MARHGKRYRADLQKAPERDKPLPLADAVNHVKAFKNVKFDQSIEVAIWLGIDAKQADQAVRGSVSLPHGIGKTKRVVAFCSDDKVAACKEAGAVEAGGEELVKKIEDGWLDFDVAVASPDMMRVVARLGRALGPKGLMPSPKSGTVTPNVVEAVRDYGAGKVEFRNDAGGNVHAVVGKQSFETSQLEENAQAFIDHIMRIKPAAAKGHYVKQIALSGTMTPGVLVEVP</sequence>
<dbReference type="Proteomes" id="UP001575105">
    <property type="component" value="Unassembled WGS sequence"/>
</dbReference>
<evidence type="ECO:0000256" key="9">
    <source>
        <dbReference type="HAMAP-Rule" id="MF_01318"/>
    </source>
</evidence>
<evidence type="ECO:0000313" key="12">
    <source>
        <dbReference type="Proteomes" id="UP001575105"/>
    </source>
</evidence>
<dbReference type="PIRSF" id="PIRSF002155">
    <property type="entry name" value="Ribosomal_L1"/>
    <property type="match status" value="1"/>
</dbReference>
<name>A0ABV4U323_9BACT</name>
<protein>
    <recommendedName>
        <fullName evidence="8 9">Large ribosomal subunit protein uL1</fullName>
    </recommendedName>
</protein>
<evidence type="ECO:0000256" key="5">
    <source>
        <dbReference type="ARBA" id="ARBA00022884"/>
    </source>
</evidence>
<evidence type="ECO:0000256" key="3">
    <source>
        <dbReference type="ARBA" id="ARBA00022730"/>
    </source>
</evidence>
<keyword evidence="12" id="KW-1185">Reference proteome</keyword>
<keyword evidence="3 9" id="KW-0699">rRNA-binding</keyword>
<reference evidence="11 12" key="1">
    <citation type="submission" date="2024-08" db="EMBL/GenBank/DDBJ databases">
        <title>Whole-genome sequencing of halo(alkali)philic microorganisms from hypersaline lakes.</title>
        <authorList>
            <person name="Sorokin D.Y."/>
            <person name="Merkel A.Y."/>
            <person name="Messina E."/>
            <person name="Yakimov M."/>
        </authorList>
    </citation>
    <scope>NUCLEOTIDE SEQUENCE [LARGE SCALE GENOMIC DNA]</scope>
    <source>
        <strain evidence="11 12">AB-hyl4</strain>
    </source>
</reference>
<dbReference type="Pfam" id="PF00687">
    <property type="entry name" value="Ribosomal_L1"/>
    <property type="match status" value="1"/>
</dbReference>
<dbReference type="InterPro" id="IPR023673">
    <property type="entry name" value="Ribosomal_uL1_CS"/>
</dbReference>
<keyword evidence="7 9" id="KW-0687">Ribonucleoprotein</keyword>
<dbReference type="NCBIfam" id="TIGR01169">
    <property type="entry name" value="rplA_bact"/>
    <property type="match status" value="1"/>
</dbReference>
<evidence type="ECO:0000256" key="8">
    <source>
        <dbReference type="ARBA" id="ARBA00035241"/>
    </source>
</evidence>
<dbReference type="RefSeq" id="WP_425344917.1">
    <property type="nucleotide sequence ID" value="NZ_JBGUBD010000004.1"/>
</dbReference>
<keyword evidence="5 9" id="KW-0694">RNA-binding</keyword>
<comment type="similarity">
    <text evidence="1 9 10">Belongs to the universal ribosomal protein uL1 family.</text>
</comment>
<dbReference type="PANTHER" id="PTHR36427:SF3">
    <property type="entry name" value="LARGE RIBOSOMAL SUBUNIT PROTEIN UL1M"/>
    <property type="match status" value="1"/>
</dbReference>
<proteinExistence type="inferred from homology"/>
<accession>A0ABV4U323</accession>
<gene>
    <name evidence="9 11" type="primary">rplA</name>
    <name evidence="11" type="ORF">ACERK3_06710</name>
</gene>
<dbReference type="GO" id="GO:0005840">
    <property type="term" value="C:ribosome"/>
    <property type="evidence" value="ECO:0007669"/>
    <property type="project" value="UniProtKB-KW"/>
</dbReference>